<sequence>MKYGSTVFPLLRTQAGQIWDAYVRHEFVEKLRDGTLPRAAFLHYLRQDYLFLIHFARAWALAVFKSGRLDEMRVAAAMIDAHINEEMRLHIRTCAAEGMEEATLAATTEEPENLAYTRFVIDTGMKGDLLDLLVALLPCVLGYGEIGSRLGAETDGPPPEHPYREWIESYASPAYQAVCTDVGRLLENVSLVQYEMIL</sequence>
<dbReference type="GO" id="GO:0005829">
    <property type="term" value="C:cytosol"/>
    <property type="evidence" value="ECO:0007669"/>
    <property type="project" value="TreeGrafter"/>
</dbReference>
<dbReference type="Pfam" id="PF03070">
    <property type="entry name" value="TENA_THI-4"/>
    <property type="match status" value="1"/>
</dbReference>
<dbReference type="InterPro" id="IPR050967">
    <property type="entry name" value="Thiamine_Salvage_TenA"/>
</dbReference>
<dbReference type="InterPro" id="IPR016084">
    <property type="entry name" value="Haem_Oase-like_multi-hlx"/>
</dbReference>
<dbReference type="EMBL" id="CAADFL010000085">
    <property type="protein sequence ID" value="VFK08905.1"/>
    <property type="molecule type" value="Genomic_DNA"/>
</dbReference>
<dbReference type="InterPro" id="IPR004305">
    <property type="entry name" value="Thiaminase-2/PQQC"/>
</dbReference>
<dbReference type="EMBL" id="CAADEZ010000701">
    <property type="protein sequence ID" value="VFJ73203.1"/>
    <property type="molecule type" value="Genomic_DNA"/>
</dbReference>
<dbReference type="Gene3D" id="1.20.910.10">
    <property type="entry name" value="Heme oxygenase-like"/>
    <property type="match status" value="1"/>
</dbReference>
<proteinExistence type="predicted"/>
<accession>A0A450S5B4</accession>
<name>A0A450S5B4_9GAMM</name>
<evidence type="ECO:0000313" key="3">
    <source>
        <dbReference type="EMBL" id="VFJ73203.1"/>
    </source>
</evidence>
<evidence type="ECO:0000259" key="1">
    <source>
        <dbReference type="Pfam" id="PF03070"/>
    </source>
</evidence>
<dbReference type="PANTHER" id="PTHR43198:SF2">
    <property type="entry name" value="SI:CH1073-67J19.1-RELATED"/>
    <property type="match status" value="1"/>
</dbReference>
<evidence type="ECO:0000313" key="2">
    <source>
        <dbReference type="EMBL" id="VFJ47078.1"/>
    </source>
</evidence>
<protein>
    <submittedName>
        <fullName evidence="2">Thiaminase (Transcriptional activator TenA)</fullName>
    </submittedName>
</protein>
<feature type="domain" description="Thiaminase-2/PQQC" evidence="1">
    <location>
        <begin position="14"/>
        <end position="189"/>
    </location>
</feature>
<organism evidence="2">
    <name type="scientific">Candidatus Kentrum sp. FM</name>
    <dbReference type="NCBI Taxonomy" id="2126340"/>
    <lineage>
        <taxon>Bacteria</taxon>
        <taxon>Pseudomonadati</taxon>
        <taxon>Pseudomonadota</taxon>
        <taxon>Gammaproteobacteria</taxon>
        <taxon>Candidatus Kentrum</taxon>
    </lineage>
</organism>
<dbReference type="SUPFAM" id="SSF48613">
    <property type="entry name" value="Heme oxygenase-like"/>
    <property type="match status" value="1"/>
</dbReference>
<dbReference type="EMBL" id="CAADFA010000041">
    <property type="protein sequence ID" value="VFJ47078.1"/>
    <property type="molecule type" value="Genomic_DNA"/>
</dbReference>
<gene>
    <name evidence="3" type="ORF">BECKFM1743A_GA0114220_107012</name>
    <name evidence="4" type="ORF">BECKFM1743B_GA0114221_100858</name>
    <name evidence="2" type="ORF">BECKFM1743C_GA0114222_100411</name>
</gene>
<dbReference type="PANTHER" id="PTHR43198">
    <property type="entry name" value="BIFUNCTIONAL TH2 PROTEIN"/>
    <property type="match status" value="1"/>
</dbReference>
<dbReference type="AlphaFoldDB" id="A0A450S5B4"/>
<dbReference type="CDD" id="cd19367">
    <property type="entry name" value="TenA_C_ScTHI20-like"/>
    <property type="match status" value="1"/>
</dbReference>
<evidence type="ECO:0000313" key="4">
    <source>
        <dbReference type="EMBL" id="VFK08905.1"/>
    </source>
</evidence>
<reference evidence="2" key="1">
    <citation type="submission" date="2019-02" db="EMBL/GenBank/DDBJ databases">
        <authorList>
            <person name="Gruber-Vodicka R. H."/>
            <person name="Seah K. B. B."/>
        </authorList>
    </citation>
    <scope>NUCLEOTIDE SEQUENCE</scope>
    <source>
        <strain evidence="3">BECK_BZ163</strain>
        <strain evidence="4">BECK_BZ164</strain>
        <strain evidence="2">BECK_BZ165</strain>
    </source>
</reference>